<dbReference type="PIRSF" id="PIRSF000156">
    <property type="entry name" value="Pyruvate_dh_E1"/>
    <property type="match status" value="1"/>
</dbReference>
<feature type="binding site" evidence="10">
    <location>
        <position position="262"/>
    </location>
    <ligand>
        <name>Mg(2+)</name>
        <dbReference type="ChEBI" id="CHEBI:18420"/>
    </ligand>
</feature>
<accession>A0A7W5BXP4</accession>
<name>A0A7W5BXP4_9GAMM</name>
<evidence type="ECO:0000256" key="5">
    <source>
        <dbReference type="ARBA" id="ARBA00023002"/>
    </source>
</evidence>
<dbReference type="InterPro" id="IPR041621">
    <property type="entry name" value="PDH_E1_M"/>
</dbReference>
<evidence type="ECO:0000256" key="3">
    <source>
        <dbReference type="ARBA" id="ARBA00012281"/>
    </source>
</evidence>
<dbReference type="Pfam" id="PF00456">
    <property type="entry name" value="Transketolase_N"/>
    <property type="match status" value="1"/>
</dbReference>
<protein>
    <recommendedName>
        <fullName evidence="4 9">Pyruvate dehydrogenase E1 component</fullName>
        <ecNumber evidence="3 9">1.2.4.1</ecNumber>
    </recommendedName>
</protein>
<feature type="domain" description="Pyruvate dehydrogenase E1 component middle" evidence="12">
    <location>
        <begin position="476"/>
        <end position="704"/>
    </location>
</feature>
<dbReference type="Pfam" id="PF17831">
    <property type="entry name" value="PDH_E1_M"/>
    <property type="match status" value="1"/>
</dbReference>
<dbReference type="InterPro" id="IPR035807">
    <property type="entry name" value="PDC_E1_N"/>
</dbReference>
<feature type="binding site" evidence="10">
    <location>
        <position position="260"/>
    </location>
    <ligand>
        <name>Mg(2+)</name>
        <dbReference type="ChEBI" id="CHEBI:18420"/>
    </ligand>
</feature>
<dbReference type="PANTHER" id="PTHR43825:SF3">
    <property type="entry name" value="PYRUVATE DEHYDROGENASE E1 COMPONENT"/>
    <property type="match status" value="1"/>
</dbReference>
<dbReference type="FunFam" id="3.40.50.970:FF:000011">
    <property type="entry name" value="Pyruvate dehydrogenase E1 component"/>
    <property type="match status" value="1"/>
</dbReference>
<evidence type="ECO:0000256" key="10">
    <source>
        <dbReference type="PIRSR" id="PIRSR000156-1"/>
    </source>
</evidence>
<dbReference type="SUPFAM" id="SSF52518">
    <property type="entry name" value="Thiamin diphosphate-binding fold (THDP-binding)"/>
    <property type="match status" value="2"/>
</dbReference>
<dbReference type="Gene3D" id="3.40.50.970">
    <property type="match status" value="2"/>
</dbReference>
<keyword evidence="10" id="KW-0460">Magnesium</keyword>
<comment type="cofactor">
    <cofactor evidence="1 9">
        <name>thiamine diphosphate</name>
        <dbReference type="ChEBI" id="CHEBI:58937"/>
    </cofactor>
</comment>
<dbReference type="GO" id="GO:0004739">
    <property type="term" value="F:pyruvate dehydrogenase (acetyl-transferring) activity"/>
    <property type="evidence" value="ECO:0007669"/>
    <property type="project" value="UniProtKB-EC"/>
</dbReference>
<evidence type="ECO:0000256" key="7">
    <source>
        <dbReference type="ARBA" id="ARBA00023317"/>
    </source>
</evidence>
<evidence type="ECO:0000256" key="9">
    <source>
        <dbReference type="PIRNR" id="PIRNR000156"/>
    </source>
</evidence>
<evidence type="ECO:0000256" key="2">
    <source>
        <dbReference type="ARBA" id="ARBA00003157"/>
    </source>
</evidence>
<dbReference type="AlphaFoldDB" id="A0A7W5BXP4"/>
<dbReference type="Pfam" id="PF22613">
    <property type="entry name" value="Transketolase_C_1"/>
    <property type="match status" value="1"/>
</dbReference>
<keyword evidence="10" id="KW-0479">Metal-binding</keyword>
<dbReference type="Proteomes" id="UP000525987">
    <property type="component" value="Unassembled WGS sequence"/>
</dbReference>
<proteinExistence type="predicted"/>
<reference evidence="14 15" key="1">
    <citation type="submission" date="2020-08" db="EMBL/GenBank/DDBJ databases">
        <title>Genomic Encyclopedia of Type Strains, Phase III (KMG-III): the genomes of soil and plant-associated and newly described type strains.</title>
        <authorList>
            <person name="Whitman W."/>
        </authorList>
    </citation>
    <scope>NUCLEOTIDE SEQUENCE [LARGE SCALE GENOMIC DNA]</scope>
    <source>
        <strain evidence="14 15">CECT 5995</strain>
    </source>
</reference>
<dbReference type="InterPro" id="IPR009014">
    <property type="entry name" value="Transketo_C/PFOR_II"/>
</dbReference>
<evidence type="ECO:0000259" key="12">
    <source>
        <dbReference type="Pfam" id="PF17831"/>
    </source>
</evidence>
<comment type="caution">
    <text evidence="14">The sequence shown here is derived from an EMBL/GenBank/DDBJ whole genome shotgun (WGS) entry which is preliminary data.</text>
</comment>
<evidence type="ECO:0000313" key="15">
    <source>
        <dbReference type="Proteomes" id="UP000525987"/>
    </source>
</evidence>
<dbReference type="EMBL" id="JACHXM010000007">
    <property type="protein sequence ID" value="MBB3140985.1"/>
    <property type="molecule type" value="Genomic_DNA"/>
</dbReference>
<dbReference type="NCBIfam" id="TIGR00759">
    <property type="entry name" value="aceE"/>
    <property type="match status" value="1"/>
</dbReference>
<gene>
    <name evidence="14" type="ORF">FHR96_001859</name>
</gene>
<sequence>MSLETREDLDPVETQEWLDSLESVLDHEGEERARYLMTRLADRYRRDGMQVPFSVTTPHRNTIPVHREAPMPGDLFMERRIRSLIRWNMAAMVTRANKANKGIGGHLASFMSSATLYDVGFNHFFRAANGDFQGDLVFIQGHSSPGIYARSFLEGRLTEDQMDKYRQEVDGDGLSSYPHPWLMPDYWQLPTVSMGLGPIMAIYQAHVMKYLDQRGLQPMHDRKVWAFLGDGECDEPETLGAIHLASREKLDNLNFVINCNLQRLDGPVRGNSRIMDELEGVFRGAGWNVIKVVWGRLWDPLFEKDNKGVLQKLMDETVDGEYQNCKANGGAYTREHFFGKYPETAKMVEDLSDEDIWKLNRGGHDPFKVYAAYHEAFHNANGRPTVILAHTVKGYGLGAAGGEADNEAHQVKSIDDQDVLKKFRDRFGIPVSDEAIENEMPYYKPSDDSPEMKYMHLQRERLGGYLPARNPDFQALDIPGLDDKIFSSQTGGSKGREVSTTMAFVRILTGLVKHKGFGKQVVPIVPDEARTFGMEGMFRQLGIYTSEGQKYEPMDKGQLMFYREDKAGQVLEEGITEAGAMSSWIAAATSYSNHGLPLLPFYIYYSMFGFQRIGDLAWAAGDMQARGFLVGGTAGRTTLNGEGLQHQDGHSHLQASMIPNCRSYDPTYAHEVAVIIQDGLKRMFADKENCFYYLTVMNENYEQPALEEVPADDIIKGMYLLRETEGKKARVQLMGCGTILREVEAAAELLSEEWGVGADIWSVTSFNELRREALEIDRQAFLKPTEEPGKPHVTACLEGRQGPAIVSTDYMKLFADQVRAWVPTDYHVLGTDGYGRSDTREKLRHFFEVNRYFVTVAALKALADRGEIDRKVVGEAIEKYGIDPNKPNPLEV</sequence>
<keyword evidence="7 9" id="KW-0670">Pyruvate</keyword>
<dbReference type="RefSeq" id="WP_183387376.1">
    <property type="nucleotide sequence ID" value="NZ_JACHXM010000007.1"/>
</dbReference>
<comment type="function">
    <text evidence="2 9">Component of the pyruvate dehydrogenase (PDH) complex, that catalyzes the overall conversion of pyruvate to acetyl-CoA and CO(2).</text>
</comment>
<feature type="binding site" evidence="10">
    <location>
        <position position="230"/>
    </location>
    <ligand>
        <name>Mg(2+)</name>
        <dbReference type="ChEBI" id="CHEBI:18420"/>
    </ligand>
</feature>
<dbReference type="PANTHER" id="PTHR43825">
    <property type="entry name" value="PYRUVATE DEHYDROGENASE E1 COMPONENT"/>
    <property type="match status" value="1"/>
</dbReference>
<evidence type="ECO:0000256" key="8">
    <source>
        <dbReference type="ARBA" id="ARBA00051231"/>
    </source>
</evidence>
<dbReference type="InterPro" id="IPR004660">
    <property type="entry name" value="PDH_E1"/>
</dbReference>
<feature type="domain" description="Transketolase N-terminal" evidence="11">
    <location>
        <begin position="100"/>
        <end position="293"/>
    </location>
</feature>
<comment type="catalytic activity">
    <reaction evidence="8 9">
        <text>N(6)-[(R)-lipoyl]-L-lysyl-[protein] + pyruvate + H(+) = N(6)-[(R)-S(8)-acetyldihydrolipoyl]-L-lysyl-[protein] + CO2</text>
        <dbReference type="Rhea" id="RHEA:19189"/>
        <dbReference type="Rhea" id="RHEA-COMP:10474"/>
        <dbReference type="Rhea" id="RHEA-COMP:10478"/>
        <dbReference type="ChEBI" id="CHEBI:15361"/>
        <dbReference type="ChEBI" id="CHEBI:15378"/>
        <dbReference type="ChEBI" id="CHEBI:16526"/>
        <dbReference type="ChEBI" id="CHEBI:83099"/>
        <dbReference type="ChEBI" id="CHEBI:83111"/>
        <dbReference type="EC" id="1.2.4.1"/>
    </reaction>
</comment>
<evidence type="ECO:0000256" key="6">
    <source>
        <dbReference type="ARBA" id="ARBA00023052"/>
    </source>
</evidence>
<dbReference type="Gene3D" id="3.40.50.920">
    <property type="match status" value="1"/>
</dbReference>
<dbReference type="CDD" id="cd02017">
    <property type="entry name" value="TPP_E1_EcPDC_like"/>
    <property type="match status" value="1"/>
</dbReference>
<dbReference type="InterPro" id="IPR029061">
    <property type="entry name" value="THDP-binding"/>
</dbReference>
<dbReference type="InterPro" id="IPR051157">
    <property type="entry name" value="PDH/Transketolase"/>
</dbReference>
<organism evidence="14 15">
    <name type="scientific">Halomonas organivorans</name>
    <dbReference type="NCBI Taxonomy" id="257772"/>
    <lineage>
        <taxon>Bacteria</taxon>
        <taxon>Pseudomonadati</taxon>
        <taxon>Pseudomonadota</taxon>
        <taxon>Gammaproteobacteria</taxon>
        <taxon>Oceanospirillales</taxon>
        <taxon>Halomonadaceae</taxon>
        <taxon>Halomonas</taxon>
    </lineage>
</organism>
<comment type="cofactor">
    <cofactor evidence="10">
        <name>Mg(2+)</name>
        <dbReference type="ChEBI" id="CHEBI:18420"/>
    </cofactor>
</comment>
<feature type="domain" description="Transketolase-like C-terminal" evidence="13">
    <location>
        <begin position="717"/>
        <end position="849"/>
    </location>
</feature>
<keyword evidence="15" id="KW-1185">Reference proteome</keyword>
<evidence type="ECO:0000259" key="11">
    <source>
        <dbReference type="Pfam" id="PF00456"/>
    </source>
</evidence>
<evidence type="ECO:0000259" key="13">
    <source>
        <dbReference type="Pfam" id="PF22613"/>
    </source>
</evidence>
<evidence type="ECO:0000256" key="1">
    <source>
        <dbReference type="ARBA" id="ARBA00001964"/>
    </source>
</evidence>
<dbReference type="InterPro" id="IPR055152">
    <property type="entry name" value="Transketolase-like_C_2"/>
</dbReference>
<evidence type="ECO:0000256" key="4">
    <source>
        <dbReference type="ARBA" id="ARBA00017172"/>
    </source>
</evidence>
<dbReference type="GO" id="GO:0046872">
    <property type="term" value="F:metal ion binding"/>
    <property type="evidence" value="ECO:0007669"/>
    <property type="project" value="UniProtKB-KW"/>
</dbReference>
<dbReference type="EC" id="1.2.4.1" evidence="3 9"/>
<evidence type="ECO:0000313" key="14">
    <source>
        <dbReference type="EMBL" id="MBB3140985.1"/>
    </source>
</evidence>
<keyword evidence="6 9" id="KW-0786">Thiamine pyrophosphate</keyword>
<dbReference type="SUPFAM" id="SSF52922">
    <property type="entry name" value="TK C-terminal domain-like"/>
    <property type="match status" value="1"/>
</dbReference>
<keyword evidence="5 9" id="KW-0560">Oxidoreductase</keyword>
<dbReference type="InterPro" id="IPR005474">
    <property type="entry name" value="Transketolase_N"/>
</dbReference>